<accession>A0A1F5VVB7</accession>
<gene>
    <name evidence="8" type="ORF">A2Y62_03260</name>
</gene>
<keyword evidence="4" id="KW-1015">Disulfide bond</keyword>
<dbReference type="InterPro" id="IPR012336">
    <property type="entry name" value="Thioredoxin-like_fold"/>
</dbReference>
<evidence type="ECO:0000313" key="8">
    <source>
        <dbReference type="EMBL" id="OGF67283.1"/>
    </source>
</evidence>
<evidence type="ECO:0000256" key="3">
    <source>
        <dbReference type="ARBA" id="ARBA00023002"/>
    </source>
</evidence>
<evidence type="ECO:0000256" key="1">
    <source>
        <dbReference type="ARBA" id="ARBA00005791"/>
    </source>
</evidence>
<evidence type="ECO:0000256" key="2">
    <source>
        <dbReference type="ARBA" id="ARBA00022729"/>
    </source>
</evidence>
<dbReference type="EMBL" id="MFGW01000063">
    <property type="protein sequence ID" value="OGF67283.1"/>
    <property type="molecule type" value="Genomic_DNA"/>
</dbReference>
<evidence type="ECO:0000259" key="7">
    <source>
        <dbReference type="PROSITE" id="PS51352"/>
    </source>
</evidence>
<dbReference type="InterPro" id="IPR036249">
    <property type="entry name" value="Thioredoxin-like_sf"/>
</dbReference>
<proteinExistence type="inferred from homology"/>
<protein>
    <recommendedName>
        <fullName evidence="7">Thioredoxin domain-containing protein</fullName>
    </recommendedName>
</protein>
<dbReference type="AlphaFoldDB" id="A0A1F5VVB7"/>
<dbReference type="SUPFAM" id="SSF52833">
    <property type="entry name" value="Thioredoxin-like"/>
    <property type="match status" value="1"/>
</dbReference>
<sequence>MKKICVIIILMLSMPLFSQISQKENAQKAVESVKHLFPQWQQLEFEFDEIKESIIPDFLQARFYVTHHDKNVPMVIYFRKDGKYAFVGQLINVEESKSLTNEFAGEIKYDTVDMSTLNLKNAARKGDLGAPVTIIEYSDFQCPYCKRAESVTKQICKEYKDKIVFIYKHIPWPKHNYSVKLAVAAECAREQNEQAFWNFHDVFFSDEFSITDDKDLTIKIMEIANNNELNNELFKKCYENNKTENIVNDHFNESKFLGISSTPTFVVNGERILGALPYQSFRDVIEKNLDKPNK</sequence>
<feature type="signal peptide" evidence="6">
    <location>
        <begin position="1"/>
        <end position="18"/>
    </location>
</feature>
<keyword evidence="3" id="KW-0560">Oxidoreductase</keyword>
<dbReference type="Gene3D" id="3.40.30.10">
    <property type="entry name" value="Glutaredoxin"/>
    <property type="match status" value="1"/>
</dbReference>
<keyword evidence="2 6" id="KW-0732">Signal</keyword>
<dbReference type="Proteomes" id="UP000178943">
    <property type="component" value="Unassembled WGS sequence"/>
</dbReference>
<feature type="domain" description="Thioredoxin" evidence="7">
    <location>
        <begin position="88"/>
        <end position="290"/>
    </location>
</feature>
<evidence type="ECO:0000256" key="6">
    <source>
        <dbReference type="SAM" id="SignalP"/>
    </source>
</evidence>
<dbReference type="InterPro" id="IPR013766">
    <property type="entry name" value="Thioredoxin_domain"/>
</dbReference>
<dbReference type="GO" id="GO:0016491">
    <property type="term" value="F:oxidoreductase activity"/>
    <property type="evidence" value="ECO:0007669"/>
    <property type="project" value="UniProtKB-KW"/>
</dbReference>
<comment type="caution">
    <text evidence="8">The sequence shown here is derived from an EMBL/GenBank/DDBJ whole genome shotgun (WGS) entry which is preliminary data.</text>
</comment>
<dbReference type="Pfam" id="PF13462">
    <property type="entry name" value="Thioredoxin_4"/>
    <property type="match status" value="1"/>
</dbReference>
<dbReference type="InterPro" id="IPR018950">
    <property type="entry name" value="DiS-bond_isomerase_DsbC/G_N"/>
</dbReference>
<evidence type="ECO:0000313" key="9">
    <source>
        <dbReference type="Proteomes" id="UP000178943"/>
    </source>
</evidence>
<organism evidence="8 9">
    <name type="scientific">Candidatus Fischerbacteria bacterium RBG_13_37_8</name>
    <dbReference type="NCBI Taxonomy" id="1817863"/>
    <lineage>
        <taxon>Bacteria</taxon>
        <taxon>Candidatus Fischeribacteriota</taxon>
    </lineage>
</organism>
<reference evidence="8 9" key="1">
    <citation type="journal article" date="2016" name="Nat. Commun.">
        <title>Thousands of microbial genomes shed light on interconnected biogeochemical processes in an aquifer system.</title>
        <authorList>
            <person name="Anantharaman K."/>
            <person name="Brown C.T."/>
            <person name="Hug L.A."/>
            <person name="Sharon I."/>
            <person name="Castelle C.J."/>
            <person name="Probst A.J."/>
            <person name="Thomas B.C."/>
            <person name="Singh A."/>
            <person name="Wilkins M.J."/>
            <person name="Karaoz U."/>
            <person name="Brodie E.L."/>
            <person name="Williams K.H."/>
            <person name="Hubbard S.S."/>
            <person name="Banfield J.F."/>
        </authorList>
    </citation>
    <scope>NUCLEOTIDE SEQUENCE [LARGE SCALE GENOMIC DNA]</scope>
</reference>
<dbReference type="PROSITE" id="PS51352">
    <property type="entry name" value="THIOREDOXIN_2"/>
    <property type="match status" value="1"/>
</dbReference>
<evidence type="ECO:0000256" key="5">
    <source>
        <dbReference type="ARBA" id="ARBA00023284"/>
    </source>
</evidence>
<evidence type="ECO:0000256" key="4">
    <source>
        <dbReference type="ARBA" id="ARBA00023157"/>
    </source>
</evidence>
<dbReference type="PANTHER" id="PTHR13887">
    <property type="entry name" value="GLUTATHIONE S-TRANSFERASE KAPPA"/>
    <property type="match status" value="1"/>
</dbReference>
<keyword evidence="5" id="KW-0676">Redox-active center</keyword>
<dbReference type="PANTHER" id="PTHR13887:SF14">
    <property type="entry name" value="DISULFIDE BOND FORMATION PROTEIN D"/>
    <property type="match status" value="1"/>
</dbReference>
<comment type="similarity">
    <text evidence="1">Belongs to the thioredoxin family. DsbA subfamily.</text>
</comment>
<dbReference type="STRING" id="1817863.A2Y62_03260"/>
<dbReference type="Pfam" id="PF10411">
    <property type="entry name" value="DsbC_N"/>
    <property type="match status" value="1"/>
</dbReference>
<feature type="chain" id="PRO_5009522082" description="Thioredoxin domain-containing protein" evidence="6">
    <location>
        <begin position="19"/>
        <end position="294"/>
    </location>
</feature>
<name>A0A1F5VVB7_9BACT</name>